<gene>
    <name evidence="1" type="ORF">Acr_27g0006100</name>
</gene>
<protein>
    <submittedName>
        <fullName evidence="1">Uncharacterized protein</fullName>
    </submittedName>
</protein>
<dbReference type="AlphaFoldDB" id="A0A7J0H759"/>
<evidence type="ECO:0000313" key="2">
    <source>
        <dbReference type="Proteomes" id="UP000585474"/>
    </source>
</evidence>
<evidence type="ECO:0000313" key="1">
    <source>
        <dbReference type="EMBL" id="GFZ18871.1"/>
    </source>
</evidence>
<keyword evidence="2" id="KW-1185">Reference proteome</keyword>
<sequence length="86" mass="9385">MVQSSTSHQGFTEHDCVCAQPSSSLSSDLRLNLLANLDLKHVFSSISDYTLVCVLAILDVNFTCSLVEDRSLDFSDGFDLSSRAPL</sequence>
<accession>A0A7J0H759</accession>
<dbReference type="EMBL" id="BJWL01000027">
    <property type="protein sequence ID" value="GFZ18871.1"/>
    <property type="molecule type" value="Genomic_DNA"/>
</dbReference>
<proteinExistence type="predicted"/>
<comment type="caution">
    <text evidence="1">The sequence shown here is derived from an EMBL/GenBank/DDBJ whole genome shotgun (WGS) entry which is preliminary data.</text>
</comment>
<reference evidence="1 2" key="1">
    <citation type="submission" date="2019-07" db="EMBL/GenBank/DDBJ databases">
        <title>De Novo Assembly of kiwifruit Actinidia rufa.</title>
        <authorList>
            <person name="Sugita-Konishi S."/>
            <person name="Sato K."/>
            <person name="Mori E."/>
            <person name="Abe Y."/>
            <person name="Kisaki G."/>
            <person name="Hamano K."/>
            <person name="Suezawa K."/>
            <person name="Otani M."/>
            <person name="Fukuda T."/>
            <person name="Manabe T."/>
            <person name="Gomi K."/>
            <person name="Tabuchi M."/>
            <person name="Akimitsu K."/>
            <person name="Kataoka I."/>
        </authorList>
    </citation>
    <scope>NUCLEOTIDE SEQUENCE [LARGE SCALE GENOMIC DNA]</scope>
    <source>
        <strain evidence="2">cv. Fuchu</strain>
    </source>
</reference>
<name>A0A7J0H759_9ERIC</name>
<organism evidence="1 2">
    <name type="scientific">Actinidia rufa</name>
    <dbReference type="NCBI Taxonomy" id="165716"/>
    <lineage>
        <taxon>Eukaryota</taxon>
        <taxon>Viridiplantae</taxon>
        <taxon>Streptophyta</taxon>
        <taxon>Embryophyta</taxon>
        <taxon>Tracheophyta</taxon>
        <taxon>Spermatophyta</taxon>
        <taxon>Magnoliopsida</taxon>
        <taxon>eudicotyledons</taxon>
        <taxon>Gunneridae</taxon>
        <taxon>Pentapetalae</taxon>
        <taxon>asterids</taxon>
        <taxon>Ericales</taxon>
        <taxon>Actinidiaceae</taxon>
        <taxon>Actinidia</taxon>
    </lineage>
</organism>
<dbReference type="Proteomes" id="UP000585474">
    <property type="component" value="Unassembled WGS sequence"/>
</dbReference>